<keyword evidence="9" id="KW-1185">Reference proteome</keyword>
<dbReference type="STRING" id="42249.A0A317T2T4"/>
<evidence type="ECO:0000259" key="7">
    <source>
        <dbReference type="SMART" id="SM01217"/>
    </source>
</evidence>
<gene>
    <name evidence="8" type="ORF">C7212DRAFT_164027</name>
</gene>
<evidence type="ECO:0000256" key="4">
    <source>
        <dbReference type="ARBA" id="ARBA00022801"/>
    </source>
</evidence>
<keyword evidence="4" id="KW-0378">Hydrolase</keyword>
<comment type="similarity">
    <text evidence="2">Belongs to the glycosyl hydrolase 3 family.</text>
</comment>
<accession>A0A317T2T4</accession>
<comment type="caution">
    <text evidence="8">The sequence shown here is derived from an EMBL/GenBank/DDBJ whole genome shotgun (WGS) entry which is preliminary data.</text>
</comment>
<dbReference type="InterPro" id="IPR026891">
    <property type="entry name" value="Fn3-like"/>
</dbReference>
<evidence type="ECO:0000313" key="9">
    <source>
        <dbReference type="Proteomes" id="UP000246991"/>
    </source>
</evidence>
<dbReference type="Proteomes" id="UP000246991">
    <property type="component" value="Unassembled WGS sequence"/>
</dbReference>
<dbReference type="PANTHER" id="PTHR42715">
    <property type="entry name" value="BETA-GLUCOSIDASE"/>
    <property type="match status" value="1"/>
</dbReference>
<evidence type="ECO:0000256" key="2">
    <source>
        <dbReference type="ARBA" id="ARBA00005336"/>
    </source>
</evidence>
<dbReference type="OrthoDB" id="47059at2759"/>
<evidence type="ECO:0000313" key="8">
    <source>
        <dbReference type="EMBL" id="PWW80510.1"/>
    </source>
</evidence>
<organism evidence="8 9">
    <name type="scientific">Tuber magnatum</name>
    <name type="common">white Piedmont truffle</name>
    <dbReference type="NCBI Taxonomy" id="42249"/>
    <lineage>
        <taxon>Eukaryota</taxon>
        <taxon>Fungi</taxon>
        <taxon>Dikarya</taxon>
        <taxon>Ascomycota</taxon>
        <taxon>Pezizomycotina</taxon>
        <taxon>Pezizomycetes</taxon>
        <taxon>Pezizales</taxon>
        <taxon>Tuberaceae</taxon>
        <taxon>Tuber</taxon>
    </lineage>
</organism>
<dbReference type="Gene3D" id="3.20.20.300">
    <property type="entry name" value="Glycoside hydrolase, family 3, N-terminal domain"/>
    <property type="match status" value="2"/>
</dbReference>
<protein>
    <recommendedName>
        <fullName evidence="3">beta-glucosidase</fullName>
        <ecNumber evidence="3">3.2.1.21</ecNumber>
    </recommendedName>
</protein>
<dbReference type="Pfam" id="PF01915">
    <property type="entry name" value="Glyco_hydro_3_C"/>
    <property type="match status" value="1"/>
</dbReference>
<dbReference type="AlphaFoldDB" id="A0A317T2T4"/>
<evidence type="ECO:0000256" key="1">
    <source>
        <dbReference type="ARBA" id="ARBA00000448"/>
    </source>
</evidence>
<sequence>MPGPTHRRGQKLLKAIKGSNNDPELLAAVKTGARHVLELIARTGRWGRFGEEPETAIDKPKHRELIRKAGAEGIVLLKNENNALPISTSVRKIAWIGPNANECIAGGGGSANLNPHYLTNPLDSIRGAVKEHSIEVNYEIGCQTEKWVKAFPVTGGRKLPDMDNDNLDFASAVGIRLGLDLVRSVQEHITRAAALASESDVAVVVVGMNNEWESEGYDRHSMDLPGRQDELISAIAKVNPRTIIVNQSGCAVSMPWLEEVQGLLQAWYQGQEAGNALADVLLGKKAPGGRLPISFPKRVEDNPSWGNFGDCGTKSEVQYSEGVFVGYRHYVSRDIPVLFPFGFGLSYTTFSISSAGFIGGKNTLAPGATATVEMAIKNTGNVTSSETVQLYISPRTGSLAERPAKELKGFAKVELQPGEEKAVKVELDEFAVGYFEASAGKWRAERGVYEVSVGRSVEDIVLKLEVIVEEAYEWIF</sequence>
<dbReference type="Pfam" id="PF14310">
    <property type="entry name" value="Fn3-like"/>
    <property type="match status" value="1"/>
</dbReference>
<dbReference type="InterPro" id="IPR036881">
    <property type="entry name" value="Glyco_hydro_3_C_sf"/>
</dbReference>
<evidence type="ECO:0000256" key="5">
    <source>
        <dbReference type="ARBA" id="ARBA00023277"/>
    </source>
</evidence>
<keyword evidence="5" id="KW-0119">Carbohydrate metabolism</keyword>
<dbReference type="SMART" id="SM01217">
    <property type="entry name" value="Fn3_like"/>
    <property type="match status" value="1"/>
</dbReference>
<dbReference type="PANTHER" id="PTHR42715:SF3">
    <property type="entry name" value="BETA-GLUCOSIDASE B-RELATED"/>
    <property type="match status" value="1"/>
</dbReference>
<evidence type="ECO:0000256" key="6">
    <source>
        <dbReference type="ARBA" id="ARBA00023295"/>
    </source>
</evidence>
<proteinExistence type="inferred from homology"/>
<dbReference type="SUPFAM" id="SSF52279">
    <property type="entry name" value="Beta-D-glucan exohydrolase, C-terminal domain"/>
    <property type="match status" value="1"/>
</dbReference>
<evidence type="ECO:0000256" key="3">
    <source>
        <dbReference type="ARBA" id="ARBA00012744"/>
    </source>
</evidence>
<dbReference type="Gene3D" id="3.40.50.1700">
    <property type="entry name" value="Glycoside hydrolase family 3 C-terminal domain"/>
    <property type="match status" value="2"/>
</dbReference>
<dbReference type="GO" id="GO:0008422">
    <property type="term" value="F:beta-glucosidase activity"/>
    <property type="evidence" value="ECO:0007669"/>
    <property type="project" value="UniProtKB-EC"/>
</dbReference>
<dbReference type="GO" id="GO:0009251">
    <property type="term" value="P:glucan catabolic process"/>
    <property type="evidence" value="ECO:0007669"/>
    <property type="project" value="TreeGrafter"/>
</dbReference>
<reference evidence="8 9" key="1">
    <citation type="submission" date="2018-03" db="EMBL/GenBank/DDBJ databases">
        <title>Genomes of Pezizomycetes fungi and the evolution of truffles.</title>
        <authorList>
            <person name="Murat C."/>
            <person name="Payen T."/>
            <person name="Noel B."/>
            <person name="Kuo A."/>
            <person name="Martin F.M."/>
        </authorList>
    </citation>
    <scope>NUCLEOTIDE SEQUENCE [LARGE SCALE GENOMIC DNA]</scope>
    <source>
        <strain evidence="8">091103-1</strain>
    </source>
</reference>
<dbReference type="FunFam" id="2.60.40.10:FF:000495">
    <property type="entry name" value="Periplasmic beta-glucosidase"/>
    <property type="match status" value="1"/>
</dbReference>
<keyword evidence="6" id="KW-0326">Glycosidase</keyword>
<dbReference type="InterPro" id="IPR002772">
    <property type="entry name" value="Glyco_hydro_3_C"/>
</dbReference>
<name>A0A317T2T4_9PEZI</name>
<comment type="catalytic activity">
    <reaction evidence="1">
        <text>Hydrolysis of terminal, non-reducing beta-D-glucosyl residues with release of beta-D-glucose.</text>
        <dbReference type="EC" id="3.2.1.21"/>
    </reaction>
</comment>
<dbReference type="EMBL" id="PYWC01000002">
    <property type="protein sequence ID" value="PWW80510.1"/>
    <property type="molecule type" value="Genomic_DNA"/>
</dbReference>
<dbReference type="InterPro" id="IPR013783">
    <property type="entry name" value="Ig-like_fold"/>
</dbReference>
<dbReference type="EC" id="3.2.1.21" evidence="3"/>
<dbReference type="InterPro" id="IPR036962">
    <property type="entry name" value="Glyco_hydro_3_N_sf"/>
</dbReference>
<dbReference type="InterPro" id="IPR050288">
    <property type="entry name" value="Cellulose_deg_GH3"/>
</dbReference>
<dbReference type="Gene3D" id="2.60.40.10">
    <property type="entry name" value="Immunoglobulins"/>
    <property type="match status" value="1"/>
</dbReference>
<feature type="domain" description="Fibronectin type III-like" evidence="7">
    <location>
        <begin position="386"/>
        <end position="457"/>
    </location>
</feature>
<dbReference type="Gene3D" id="2.60.120.260">
    <property type="entry name" value="Galactose-binding domain-like"/>
    <property type="match status" value="1"/>
</dbReference>